<protein>
    <submittedName>
        <fullName evidence="3">Uncharacterized protein</fullName>
    </submittedName>
</protein>
<dbReference type="Proteomes" id="UP000590412">
    <property type="component" value="Unassembled WGS sequence"/>
</dbReference>
<dbReference type="EMBL" id="JABWAB010000009">
    <property type="protein sequence ID" value="KAF6045559.1"/>
    <property type="molecule type" value="Genomic_DNA"/>
</dbReference>
<feature type="transmembrane region" description="Helical" evidence="1">
    <location>
        <begin position="38"/>
        <end position="59"/>
    </location>
</feature>
<proteinExistence type="predicted"/>
<evidence type="ECO:0000256" key="2">
    <source>
        <dbReference type="SAM" id="SignalP"/>
    </source>
</evidence>
<feature type="signal peptide" evidence="2">
    <location>
        <begin position="1"/>
        <end position="22"/>
    </location>
</feature>
<keyword evidence="1" id="KW-1133">Transmembrane helix</keyword>
<evidence type="ECO:0000313" key="4">
    <source>
        <dbReference type="Proteomes" id="UP000590412"/>
    </source>
</evidence>
<evidence type="ECO:0000313" key="3">
    <source>
        <dbReference type="EMBL" id="KAF6045559.1"/>
    </source>
</evidence>
<comment type="caution">
    <text evidence="3">The sequence shown here is derived from an EMBL/GenBank/DDBJ whole genome shotgun (WGS) entry which is preliminary data.</text>
</comment>
<keyword evidence="1" id="KW-0812">Transmembrane</keyword>
<keyword evidence="2" id="KW-0732">Signal</keyword>
<organism evidence="3 4">
    <name type="scientific">Candida parapsilosis</name>
    <name type="common">Yeast</name>
    <dbReference type="NCBI Taxonomy" id="5480"/>
    <lineage>
        <taxon>Eukaryota</taxon>
        <taxon>Fungi</taxon>
        <taxon>Dikarya</taxon>
        <taxon>Ascomycota</taxon>
        <taxon>Saccharomycotina</taxon>
        <taxon>Pichiomycetes</taxon>
        <taxon>Debaryomycetaceae</taxon>
        <taxon>Candida/Lodderomyces clade</taxon>
        <taxon>Candida</taxon>
    </lineage>
</organism>
<name>A0A8X7NJ46_CANPA</name>
<accession>A0A8X7NJ46</accession>
<dbReference type="OrthoDB" id="10554045at2759"/>
<reference evidence="3" key="1">
    <citation type="submission" date="2020-03" db="EMBL/GenBank/DDBJ databases">
        <title>FDA dAtabase for Regulatory Grade micrObial Sequences (FDA-ARGOS): Supporting development and validation of Infectious Disease Dx tests.</title>
        <authorList>
            <person name="Campos J."/>
            <person name="Goldberg B."/>
            <person name="Tallon L."/>
            <person name="Sadzewicz L."/>
            <person name="Vavikolanu K."/>
            <person name="Mehta A."/>
            <person name="Aluvathingal J."/>
            <person name="Nadendla S."/>
            <person name="Nandy P."/>
            <person name="Geyer C."/>
            <person name="Yan Y."/>
            <person name="Sichtig H."/>
        </authorList>
    </citation>
    <scope>NUCLEOTIDE SEQUENCE [LARGE SCALE GENOMIC DNA]</scope>
    <source>
        <strain evidence="3">FDAARGOS_652</strain>
    </source>
</reference>
<gene>
    <name evidence="3" type="ORF">FOB60_005131</name>
</gene>
<sequence>MLIFHSSLAVIGIAAILDKVEASTPQNISHQSANYDVNTVICGILIFAAGAVTIALALAKDNKKAATKSSKGHPISD</sequence>
<dbReference type="AlphaFoldDB" id="A0A8X7NJ46"/>
<keyword evidence="1" id="KW-0472">Membrane</keyword>
<evidence type="ECO:0000256" key="1">
    <source>
        <dbReference type="SAM" id="Phobius"/>
    </source>
</evidence>
<feature type="chain" id="PRO_5036473360" evidence="2">
    <location>
        <begin position="23"/>
        <end position="77"/>
    </location>
</feature>